<dbReference type="Proteomes" id="UP000594586">
    <property type="component" value="Chromosome"/>
</dbReference>
<dbReference type="GO" id="GO:0043190">
    <property type="term" value="C:ATP-binding cassette (ABC) transporter complex"/>
    <property type="evidence" value="ECO:0007669"/>
    <property type="project" value="InterPro"/>
</dbReference>
<evidence type="ECO:0000256" key="1">
    <source>
        <dbReference type="SAM" id="MobiDB-lite"/>
    </source>
</evidence>
<dbReference type="GO" id="GO:0022857">
    <property type="term" value="F:transmembrane transporter activity"/>
    <property type="evidence" value="ECO:0007669"/>
    <property type="project" value="InterPro"/>
</dbReference>
<protein>
    <recommendedName>
        <fullName evidence="2">ABC-type glycine betaine transport system substrate-binding domain-containing protein</fullName>
    </recommendedName>
</protein>
<proteinExistence type="predicted"/>
<name>A0A7T0KPA7_9CORY</name>
<dbReference type="AlphaFoldDB" id="A0A7T0KPA7"/>
<dbReference type="EMBL" id="CP064955">
    <property type="protein sequence ID" value="QPK83979.1"/>
    <property type="molecule type" value="Genomic_DNA"/>
</dbReference>
<evidence type="ECO:0000259" key="2">
    <source>
        <dbReference type="Pfam" id="PF04069"/>
    </source>
</evidence>
<evidence type="ECO:0000313" key="4">
    <source>
        <dbReference type="Proteomes" id="UP000594586"/>
    </source>
</evidence>
<dbReference type="KEGG" id="cqn:G7Y29_04110"/>
<feature type="domain" description="ABC-type glycine betaine transport system substrate-binding" evidence="2">
    <location>
        <begin position="37"/>
        <end position="119"/>
    </location>
</feature>
<dbReference type="Gene3D" id="3.40.190.10">
    <property type="entry name" value="Periplasmic binding protein-like II"/>
    <property type="match status" value="1"/>
</dbReference>
<accession>A0A7T0KPA7</accession>
<reference evidence="3 4" key="1">
    <citation type="submission" date="2020-11" db="EMBL/GenBank/DDBJ databases">
        <title>Corynebacterium sp. MC1420.</title>
        <authorList>
            <person name="Zhou J."/>
        </authorList>
    </citation>
    <scope>NUCLEOTIDE SEQUENCE [LARGE SCALE GENOMIC DNA]</scope>
    <source>
        <strain evidence="3 4">MC1420</strain>
    </source>
</reference>
<dbReference type="Pfam" id="PF04069">
    <property type="entry name" value="OpuAC"/>
    <property type="match status" value="1"/>
</dbReference>
<sequence length="251" mass="26070">MLHTSGHHSNKVLAALACAAALGVSGCAASSPSEEGTYVIGIQPGSTEQKLLGEMYRVLLTSAGSPAEVKEVDHKGVPAVDVVRSGQANLAIGCTGTLLAQLNPQLAEEAAEEIRDSAAGEDANDDSASENVYEFAVGSFPGGVMTVDPSPAQGCAPEGEAPGEGELPTNVIPVFAKSELNRTQVNRINFVNRVLSTEDLAAMVDDVNSGKNVGDVMEKWLLEHTKVSVDSRSEDEGDSGQSDNLVEQPPV</sequence>
<evidence type="ECO:0000313" key="3">
    <source>
        <dbReference type="EMBL" id="QPK83979.1"/>
    </source>
</evidence>
<feature type="region of interest" description="Disordered" evidence="1">
    <location>
        <begin position="227"/>
        <end position="251"/>
    </location>
</feature>
<keyword evidence="4" id="KW-1185">Reference proteome</keyword>
<dbReference type="RefSeq" id="WP_165002110.1">
    <property type="nucleotide sequence ID" value="NZ_CP064955.1"/>
</dbReference>
<organism evidence="3 4">
    <name type="scientific">Corynebacterium qintianiae</name>
    <dbReference type="NCBI Taxonomy" id="2709392"/>
    <lineage>
        <taxon>Bacteria</taxon>
        <taxon>Bacillati</taxon>
        <taxon>Actinomycetota</taxon>
        <taxon>Actinomycetes</taxon>
        <taxon>Mycobacteriales</taxon>
        <taxon>Corynebacteriaceae</taxon>
        <taxon>Corynebacterium</taxon>
    </lineage>
</organism>
<dbReference type="InterPro" id="IPR007210">
    <property type="entry name" value="ABC_Gly_betaine_transp_sub-bd"/>
</dbReference>
<gene>
    <name evidence="3" type="ORF">G7Y29_04110</name>
</gene>